<dbReference type="Proteomes" id="UP000001542">
    <property type="component" value="Unassembled WGS sequence"/>
</dbReference>
<protein>
    <submittedName>
        <fullName evidence="1">Uncharacterized protein</fullName>
    </submittedName>
</protein>
<dbReference type="KEGG" id="tva:75678320"/>
<gene>
    <name evidence="1" type="ORF">TVAG_457800</name>
</gene>
<reference evidence="1" key="2">
    <citation type="journal article" date="2007" name="Science">
        <title>Draft genome sequence of the sexually transmitted pathogen Trichomonas vaginalis.</title>
        <authorList>
            <person name="Carlton J.M."/>
            <person name="Hirt R.P."/>
            <person name="Silva J.C."/>
            <person name="Delcher A.L."/>
            <person name="Schatz M."/>
            <person name="Zhao Q."/>
            <person name="Wortman J.R."/>
            <person name="Bidwell S.L."/>
            <person name="Alsmark U.C.M."/>
            <person name="Besteiro S."/>
            <person name="Sicheritz-Ponten T."/>
            <person name="Noel C.J."/>
            <person name="Dacks J.B."/>
            <person name="Foster P.G."/>
            <person name="Simillion C."/>
            <person name="Van de Peer Y."/>
            <person name="Miranda-Saavedra D."/>
            <person name="Barton G.J."/>
            <person name="Westrop G.D."/>
            <person name="Mueller S."/>
            <person name="Dessi D."/>
            <person name="Fiori P.L."/>
            <person name="Ren Q."/>
            <person name="Paulsen I."/>
            <person name="Zhang H."/>
            <person name="Bastida-Corcuera F.D."/>
            <person name="Simoes-Barbosa A."/>
            <person name="Brown M.T."/>
            <person name="Hayes R.D."/>
            <person name="Mukherjee M."/>
            <person name="Okumura C.Y."/>
            <person name="Schneider R."/>
            <person name="Smith A.J."/>
            <person name="Vanacova S."/>
            <person name="Villalvazo M."/>
            <person name="Haas B.J."/>
            <person name="Pertea M."/>
            <person name="Feldblyum T.V."/>
            <person name="Utterback T.R."/>
            <person name="Shu C.L."/>
            <person name="Osoegawa K."/>
            <person name="de Jong P.J."/>
            <person name="Hrdy I."/>
            <person name="Horvathova L."/>
            <person name="Zubacova Z."/>
            <person name="Dolezal P."/>
            <person name="Malik S.B."/>
            <person name="Logsdon J.M. Jr."/>
            <person name="Henze K."/>
            <person name="Gupta A."/>
            <person name="Wang C.C."/>
            <person name="Dunne R.L."/>
            <person name="Upcroft J.A."/>
            <person name="Upcroft P."/>
            <person name="White O."/>
            <person name="Salzberg S.L."/>
            <person name="Tang P."/>
            <person name="Chiu C.-H."/>
            <person name="Lee Y.-S."/>
            <person name="Embley T.M."/>
            <person name="Coombs G.H."/>
            <person name="Mottram J.C."/>
            <person name="Tachezy J."/>
            <person name="Fraser-Liggett C.M."/>
            <person name="Johnson P.J."/>
        </authorList>
    </citation>
    <scope>NUCLEOTIDE SEQUENCE [LARGE SCALE GENOMIC DNA]</scope>
    <source>
        <strain evidence="1">G3</strain>
    </source>
</reference>
<accession>A2F7M0</accession>
<keyword evidence="2" id="KW-1185">Reference proteome</keyword>
<evidence type="ECO:0000313" key="2">
    <source>
        <dbReference type="Proteomes" id="UP000001542"/>
    </source>
</evidence>
<dbReference type="VEuPathDB" id="TrichDB:TVAGG3_0909440"/>
<organism evidence="1 2">
    <name type="scientific">Trichomonas vaginalis (strain ATCC PRA-98 / G3)</name>
    <dbReference type="NCBI Taxonomy" id="412133"/>
    <lineage>
        <taxon>Eukaryota</taxon>
        <taxon>Metamonada</taxon>
        <taxon>Parabasalia</taxon>
        <taxon>Trichomonadida</taxon>
        <taxon>Trichomonadidae</taxon>
        <taxon>Trichomonas</taxon>
    </lineage>
</organism>
<dbReference type="VEuPathDB" id="TrichDB:TVAG_457800"/>
<reference evidence="1" key="1">
    <citation type="submission" date="2006-10" db="EMBL/GenBank/DDBJ databases">
        <authorList>
            <person name="Amadeo P."/>
            <person name="Zhao Q."/>
            <person name="Wortman J."/>
            <person name="Fraser-Liggett C."/>
            <person name="Carlton J."/>
        </authorList>
    </citation>
    <scope>NUCLEOTIDE SEQUENCE</scope>
    <source>
        <strain evidence="1">G3</strain>
    </source>
</reference>
<dbReference type="AlphaFoldDB" id="A2F7M0"/>
<dbReference type="RefSeq" id="XP_001312019.1">
    <property type="nucleotide sequence ID" value="XM_001312018.1"/>
</dbReference>
<name>A2F7M0_TRIV3</name>
<dbReference type="EMBL" id="DS113650">
    <property type="protein sequence ID" value="EAX99089.1"/>
    <property type="molecule type" value="Genomic_DNA"/>
</dbReference>
<dbReference type="InParanoid" id="A2F7M0"/>
<sequence length="106" mass="11702">MDIKRLPVKITDIDKYGDTCLDIGGEPACLIEPKPSLVSLGLVYLNRIKLDDPSWENIICANLGGRDFKSCTDDPRIVEIAKKQIQGKLTKADIGTVYPPIEISDD</sequence>
<proteinExistence type="predicted"/>
<evidence type="ECO:0000313" key="1">
    <source>
        <dbReference type="EMBL" id="EAX99089.1"/>
    </source>
</evidence>